<dbReference type="STRING" id="31965.AWH51_03150"/>
<dbReference type="AlphaFoldDB" id="A0A154V4S2"/>
<reference evidence="2 3" key="1">
    <citation type="submission" date="2016-01" db="EMBL/GenBank/DDBJ databases">
        <title>Draft genome sequence of Clavibacter michiganensis subsp. tessellarius DOAB 609.</title>
        <authorList>
            <person name="Tambong J.T."/>
        </authorList>
    </citation>
    <scope>NUCLEOTIDE SEQUENCE [LARGE SCALE GENOMIC DNA]</scope>
    <source>
        <strain evidence="2 3">DOAB 609</strain>
    </source>
</reference>
<accession>A0A154V4S2</accession>
<feature type="compositionally biased region" description="Basic and acidic residues" evidence="1">
    <location>
        <begin position="210"/>
        <end position="219"/>
    </location>
</feature>
<dbReference type="Proteomes" id="UP000076218">
    <property type="component" value="Unassembled WGS sequence"/>
</dbReference>
<sequence length="219" mass="23038">MIEIGTLADVPDSAAVEIAASGFADVATQLDGAMDSVASGWTGLAAEDVYDGPGADRVRAAMDAPKTVARMVATEATNARRVLDDYASALADLATRRAALASDVDAHTSSMDDTFDDEDSIGARDTPGGRLADDVAKFNRDVAAADEDCARRLRALSKYRAPHQADAALKVLSGDVSSSAMGVGQGISQRIRCVPVATSSDFEEPPQAKTVDRWQNREY</sequence>
<proteinExistence type="predicted"/>
<comment type="caution">
    <text evidence="2">The sequence shown here is derived from an EMBL/GenBank/DDBJ whole genome shotgun (WGS) entry which is preliminary data.</text>
</comment>
<feature type="region of interest" description="Disordered" evidence="1">
    <location>
        <begin position="108"/>
        <end position="128"/>
    </location>
</feature>
<feature type="region of interest" description="Disordered" evidence="1">
    <location>
        <begin position="198"/>
        <end position="219"/>
    </location>
</feature>
<name>A0A154V4S2_9MICO</name>
<dbReference type="RefSeq" id="WP_063070333.1">
    <property type="nucleotide sequence ID" value="NZ_LQXA01000006.1"/>
</dbReference>
<gene>
    <name evidence="2" type="ORF">AWH51_03150</name>
</gene>
<evidence type="ECO:0000313" key="2">
    <source>
        <dbReference type="EMBL" id="KZC96365.1"/>
    </source>
</evidence>
<protein>
    <submittedName>
        <fullName evidence="2">Uncharacterized protein</fullName>
    </submittedName>
</protein>
<organism evidence="2 3">
    <name type="scientific">Clavibacter tessellarius</name>
    <dbReference type="NCBI Taxonomy" id="31965"/>
    <lineage>
        <taxon>Bacteria</taxon>
        <taxon>Bacillati</taxon>
        <taxon>Actinomycetota</taxon>
        <taxon>Actinomycetes</taxon>
        <taxon>Micrococcales</taxon>
        <taxon>Microbacteriaceae</taxon>
        <taxon>Clavibacter</taxon>
    </lineage>
</organism>
<dbReference type="OrthoDB" id="5050557at2"/>
<evidence type="ECO:0000256" key="1">
    <source>
        <dbReference type="SAM" id="MobiDB-lite"/>
    </source>
</evidence>
<evidence type="ECO:0000313" key="3">
    <source>
        <dbReference type="Proteomes" id="UP000076218"/>
    </source>
</evidence>
<dbReference type="EMBL" id="LQXA01000006">
    <property type="protein sequence ID" value="KZC96365.1"/>
    <property type="molecule type" value="Genomic_DNA"/>
</dbReference>